<dbReference type="InterPro" id="IPR033944">
    <property type="entry name" value="Cyt_c_oxase_su1_dom"/>
</dbReference>
<keyword evidence="6" id="KW-0249">Electron transport</keyword>
<keyword evidence="6" id="KW-0496">Mitochondrion</keyword>
<evidence type="ECO:0000256" key="1">
    <source>
        <dbReference type="ARBA" id="ARBA00004141"/>
    </source>
</evidence>
<dbReference type="Gene3D" id="1.20.210.10">
    <property type="entry name" value="Cytochrome c oxidase-like, subunit I domain"/>
    <property type="match status" value="3"/>
</dbReference>
<dbReference type="InterPro" id="IPR036927">
    <property type="entry name" value="Cyt_c_oxase-like_su1_sf"/>
</dbReference>
<keyword evidence="11" id="KW-1185">Reference proteome</keyword>
<feature type="compositionally biased region" description="Polar residues" evidence="7">
    <location>
        <begin position="560"/>
        <end position="572"/>
    </location>
</feature>
<evidence type="ECO:0000256" key="7">
    <source>
        <dbReference type="SAM" id="MobiDB-lite"/>
    </source>
</evidence>
<dbReference type="FunFam" id="1.20.210.10:FF:000027">
    <property type="entry name" value="Cytochrome c oxidase subunit 1"/>
    <property type="match status" value="1"/>
</dbReference>
<keyword evidence="4 8" id="KW-1133">Transmembrane helix</keyword>
<dbReference type="InterPro" id="IPR023616">
    <property type="entry name" value="Cyt_c_oxase-like_su1_dom"/>
</dbReference>
<evidence type="ECO:0000259" key="9">
    <source>
        <dbReference type="PROSITE" id="PS50855"/>
    </source>
</evidence>
<gene>
    <name evidence="10" type="ORF">ACH5RR_018392</name>
</gene>
<evidence type="ECO:0000313" key="11">
    <source>
        <dbReference type="Proteomes" id="UP001630127"/>
    </source>
</evidence>
<evidence type="ECO:0000256" key="3">
    <source>
        <dbReference type="ARBA" id="ARBA00022692"/>
    </source>
</evidence>
<sequence>MGTCFSVLIRMELARPGDQILGGNHQLYNVLITAHAFLMIFLMVMPAMIGGSGNWFVPILIGAPDMAFPRLNNISFWLLPPSLLLLLSSALVEVGSGTGWTVYPPLSGITSHSGGAVDSAISSLHLSGVSSILGSINFITTISNMRGPGMTMHRSPLFVWSVLVTAFSLLLSLPVYIPILPGSGIISHIVSTFSGKPVFGYLGMVYAMISIGVLGFLVWAHHMFTVGLDVDTRAYFTAATMIIAVPTGIKIFSWIATMWGGSIQYKTPMLFAVGFIFLFTIGGLTGIVLANSGLDIALHDTYYVVAHFHYVLSMGAVFALFAGFHYWVGLSCMPRRIPDYPDAYAGWNALSSFGSYISVVGIFCFFVVVTITSSSGKNKRCAPSPWAVEQNPTTSEWMVQSPPAFHTFGELLAIKETKSYVKYFGRLPRLVQIWIRVWLVQFSCLCNTEGERSEGHFARSGSSGGRFWQNGQPSPPALRYEKKRLSICSLKITGGRACCDQGLVLTFNLAMRKGSLSLYMSDISSDFTIIDRAQVGEKAPSLVGVSANANSAYSLGEGVRSTSSHPETTRPSPQSPPVPTKSRALPKMMSTLQGVLSPSLSRSSTSVQSSSSVHSMSKSLLAKLSDRVKSRGPLPGH</sequence>
<reference evidence="10 11" key="1">
    <citation type="submission" date="2024-11" db="EMBL/GenBank/DDBJ databases">
        <title>A near-complete genome assembly of Cinchona calisaya.</title>
        <authorList>
            <person name="Lian D.C."/>
            <person name="Zhao X.W."/>
            <person name="Wei L."/>
        </authorList>
    </citation>
    <scope>NUCLEOTIDE SEQUENCE [LARGE SCALE GENOMIC DNA]</scope>
    <source>
        <tissue evidence="10">Nenye</tissue>
    </source>
</reference>
<dbReference type="CDD" id="cd01663">
    <property type="entry name" value="Cyt_c_Oxidase_I"/>
    <property type="match status" value="1"/>
</dbReference>
<evidence type="ECO:0000256" key="5">
    <source>
        <dbReference type="ARBA" id="ARBA00023136"/>
    </source>
</evidence>
<comment type="catalytic activity">
    <reaction evidence="6">
        <text>4 Fe(II)-[cytochrome c] + O2 + 8 H(+)(in) = 4 Fe(III)-[cytochrome c] + 2 H2O + 4 H(+)(out)</text>
        <dbReference type="Rhea" id="RHEA:11436"/>
        <dbReference type="Rhea" id="RHEA-COMP:10350"/>
        <dbReference type="Rhea" id="RHEA-COMP:14399"/>
        <dbReference type="ChEBI" id="CHEBI:15377"/>
        <dbReference type="ChEBI" id="CHEBI:15378"/>
        <dbReference type="ChEBI" id="CHEBI:15379"/>
        <dbReference type="ChEBI" id="CHEBI:29033"/>
        <dbReference type="ChEBI" id="CHEBI:29034"/>
        <dbReference type="EC" id="7.1.1.9"/>
    </reaction>
</comment>
<feature type="transmembrane region" description="Helical" evidence="8">
    <location>
        <begin position="123"/>
        <end position="145"/>
    </location>
</feature>
<dbReference type="EMBL" id="JBJUIK010000008">
    <property type="protein sequence ID" value="KAL3520243.1"/>
    <property type="molecule type" value="Genomic_DNA"/>
</dbReference>
<dbReference type="PRINTS" id="PR01165">
    <property type="entry name" value="CYCOXIDASEI"/>
</dbReference>
<keyword evidence="3 6" id="KW-0812">Transmembrane</keyword>
<dbReference type="PANTHER" id="PTHR10422">
    <property type="entry name" value="CYTOCHROME C OXIDASE SUBUNIT 1"/>
    <property type="match status" value="1"/>
</dbReference>
<feature type="transmembrane region" description="Helical" evidence="8">
    <location>
        <begin position="27"/>
        <end position="49"/>
    </location>
</feature>
<dbReference type="Proteomes" id="UP001630127">
    <property type="component" value="Unassembled WGS sequence"/>
</dbReference>
<evidence type="ECO:0000256" key="8">
    <source>
        <dbReference type="SAM" id="Phobius"/>
    </source>
</evidence>
<dbReference type="SUPFAM" id="SSF81442">
    <property type="entry name" value="Cytochrome c oxidase subunit I-like"/>
    <property type="match status" value="1"/>
</dbReference>
<feature type="transmembrane region" description="Helical" evidence="8">
    <location>
        <begin position="83"/>
        <end position="103"/>
    </location>
</feature>
<keyword evidence="5 6" id="KW-0472">Membrane</keyword>
<name>A0ABD2ZLS5_9GENT</name>
<comment type="pathway">
    <text evidence="6">Energy metabolism; oxidative phosphorylation.</text>
</comment>
<feature type="transmembrane region" description="Helical" evidence="8">
    <location>
        <begin position="302"/>
        <end position="327"/>
    </location>
</feature>
<keyword evidence="6" id="KW-0349">Heme</keyword>
<keyword evidence="6" id="KW-0479">Metal-binding</keyword>
<feature type="transmembrane region" description="Helical" evidence="8">
    <location>
        <begin position="269"/>
        <end position="290"/>
    </location>
</feature>
<comment type="caution">
    <text evidence="10">The sequence shown here is derived from an EMBL/GenBank/DDBJ whole genome shotgun (WGS) entry which is preliminary data.</text>
</comment>
<feature type="domain" description="Cytochrome oxidase subunit I profile" evidence="9">
    <location>
        <begin position="1"/>
        <end position="415"/>
    </location>
</feature>
<evidence type="ECO:0000256" key="6">
    <source>
        <dbReference type="RuleBase" id="RU000369"/>
    </source>
</evidence>
<keyword evidence="6" id="KW-0408">Iron</keyword>
<organism evidence="10 11">
    <name type="scientific">Cinchona calisaya</name>
    <dbReference type="NCBI Taxonomy" id="153742"/>
    <lineage>
        <taxon>Eukaryota</taxon>
        <taxon>Viridiplantae</taxon>
        <taxon>Streptophyta</taxon>
        <taxon>Embryophyta</taxon>
        <taxon>Tracheophyta</taxon>
        <taxon>Spermatophyta</taxon>
        <taxon>Magnoliopsida</taxon>
        <taxon>eudicotyledons</taxon>
        <taxon>Gunneridae</taxon>
        <taxon>Pentapetalae</taxon>
        <taxon>asterids</taxon>
        <taxon>lamiids</taxon>
        <taxon>Gentianales</taxon>
        <taxon>Rubiaceae</taxon>
        <taxon>Cinchonoideae</taxon>
        <taxon>Cinchoneae</taxon>
        <taxon>Cinchona</taxon>
    </lineage>
</organism>
<comment type="function">
    <text evidence="6">Component of the cytochrome c oxidase, the last enzyme in the mitochondrial electron transport chain which drives oxidative phosphorylation. The respiratory chain contains 3 multisubunit complexes succinate dehydrogenase (complex II, CII), ubiquinol-cytochrome c oxidoreductase (cytochrome b-c1 complex, complex III, CIII) and cytochrome c oxidase (complex IV, CIV), that cooperate to transfer electrons derived from NADH and succinate to molecular oxygen, creating an electrochemical gradient over the inner membrane that drives transmembrane transport and the ATP synthase. Cytochrome c oxidase is the component of the respiratory chain that catalyzes the reduction of oxygen to water. Electrons originating from reduced cytochrome c in the intermembrane space (IMS) are transferred via the dinuclear copper A center (CU(A)) of subunit 2 and heme A of subunit 1 to the active site in subunit 1, a binuclear center (BNC) formed by heme A3 and copper B (CU(B)). The BNC reduces molecular oxygen to 2 water molecules using 4 electrons from cytochrome c in the IMS and 4 protons from the mitochondrial matrix.</text>
</comment>
<comment type="similarity">
    <text evidence="6">Belongs to the heme-copper respiratory oxidase family.</text>
</comment>
<feature type="region of interest" description="Disordered" evidence="7">
    <location>
        <begin position="555"/>
        <end position="637"/>
    </location>
</feature>
<protein>
    <recommendedName>
        <fullName evidence="6">Cytochrome c oxidase subunit 1</fullName>
        <ecNumber evidence="6">7.1.1.9</ecNumber>
    </recommendedName>
</protein>
<feature type="transmembrane region" description="Helical" evidence="8">
    <location>
        <begin position="157"/>
        <end position="179"/>
    </location>
</feature>
<dbReference type="EC" id="7.1.1.9" evidence="6"/>
<evidence type="ECO:0000256" key="4">
    <source>
        <dbReference type="ARBA" id="ARBA00022989"/>
    </source>
</evidence>
<dbReference type="GO" id="GO:0046872">
    <property type="term" value="F:metal ion binding"/>
    <property type="evidence" value="ECO:0007669"/>
    <property type="project" value="UniProtKB-KW"/>
</dbReference>
<keyword evidence="6" id="KW-0186">Copper</keyword>
<evidence type="ECO:0000256" key="2">
    <source>
        <dbReference type="ARBA" id="ARBA00011164"/>
    </source>
</evidence>
<keyword evidence="6" id="KW-0813">Transport</keyword>
<dbReference type="AlphaFoldDB" id="A0ABD2ZLS5"/>
<feature type="transmembrane region" description="Helical" evidence="8">
    <location>
        <begin position="234"/>
        <end position="257"/>
    </location>
</feature>
<accession>A0ABD2ZLS5</accession>
<dbReference type="GO" id="GO:0005743">
    <property type="term" value="C:mitochondrial inner membrane"/>
    <property type="evidence" value="ECO:0007669"/>
    <property type="project" value="UniProtKB-SubCell"/>
</dbReference>
<dbReference type="PROSITE" id="PS50855">
    <property type="entry name" value="COX1"/>
    <property type="match status" value="1"/>
</dbReference>
<dbReference type="InterPro" id="IPR000883">
    <property type="entry name" value="Cyt_C_Oxase_1"/>
</dbReference>
<feature type="compositionally biased region" description="Low complexity" evidence="7">
    <location>
        <begin position="595"/>
        <end position="621"/>
    </location>
</feature>
<comment type="subunit">
    <text evidence="2">Component of the cytochrome c oxidase (complex IV, CIV), a multisubunit enzyme composed of a catalytic core of 3 subunits and several supernumerary subunits. The complex exists as a monomer or a dimer and forms supercomplexes (SCs) in the inner mitochondrial membrane with ubiquinol-cytochrome c oxidoreductase (cytochrome b-c1 complex, complex III, CIII).</text>
</comment>
<feature type="transmembrane region" description="Helical" evidence="8">
    <location>
        <begin position="199"/>
        <end position="222"/>
    </location>
</feature>
<evidence type="ECO:0000313" key="10">
    <source>
        <dbReference type="EMBL" id="KAL3520243.1"/>
    </source>
</evidence>
<proteinExistence type="inferred from homology"/>
<keyword evidence="6" id="KW-0679">Respiratory chain</keyword>
<dbReference type="Pfam" id="PF00115">
    <property type="entry name" value="COX1"/>
    <property type="match status" value="1"/>
</dbReference>
<comment type="subcellular location">
    <subcellularLocation>
        <location evidence="1">Membrane</location>
        <topology evidence="1">Multi-pass membrane protein</topology>
    </subcellularLocation>
    <subcellularLocation>
        <location evidence="6">Mitochondrion inner membrane</location>
        <topology evidence="6">Multi-pass membrane protein</topology>
    </subcellularLocation>
</comment>
<feature type="transmembrane region" description="Helical" evidence="8">
    <location>
        <begin position="347"/>
        <end position="371"/>
    </location>
</feature>
<keyword evidence="6" id="KW-0999">Mitochondrion inner membrane</keyword>
<dbReference type="GO" id="GO:0004129">
    <property type="term" value="F:cytochrome-c oxidase activity"/>
    <property type="evidence" value="ECO:0007669"/>
    <property type="project" value="UniProtKB-EC"/>
</dbReference>
<dbReference type="PANTHER" id="PTHR10422:SF18">
    <property type="entry name" value="CYTOCHROME C OXIDASE SUBUNIT 1"/>
    <property type="match status" value="1"/>
</dbReference>